<comment type="caution">
    <text evidence="4">The sequence shown here is derived from an EMBL/GenBank/DDBJ whole genome shotgun (WGS) entry which is preliminary data.</text>
</comment>
<sequence length="158" mass="17792">MSRHSVLTFLVSLGLASCAGARCPDGFLTHGEKCYHFSHDTETYSGARAICSEDLGNGYLVEIDSMEENNFLAGEAKRLNQYYRIGLNDLAEEGQWVWSHSLRHAEFTKWTPGEPDNWTNDENCAQLRPDGDWNDIPCSQLKNYICETDASQEPRPVG</sequence>
<dbReference type="EMBL" id="JAIWYP010000014">
    <property type="protein sequence ID" value="KAH3713081.1"/>
    <property type="molecule type" value="Genomic_DNA"/>
</dbReference>
<dbReference type="CDD" id="cd00037">
    <property type="entry name" value="CLECT"/>
    <property type="match status" value="1"/>
</dbReference>
<dbReference type="SMART" id="SM00034">
    <property type="entry name" value="CLECT"/>
    <property type="match status" value="1"/>
</dbReference>
<dbReference type="Pfam" id="PF00059">
    <property type="entry name" value="Lectin_C"/>
    <property type="match status" value="1"/>
</dbReference>
<accession>A0A9D4HA11</accession>
<dbReference type="InterPro" id="IPR016186">
    <property type="entry name" value="C-type_lectin-like/link_sf"/>
</dbReference>
<dbReference type="InterPro" id="IPR016187">
    <property type="entry name" value="CTDL_fold"/>
</dbReference>
<dbReference type="OrthoDB" id="6131366at2759"/>
<evidence type="ECO:0000313" key="5">
    <source>
        <dbReference type="Proteomes" id="UP000828390"/>
    </source>
</evidence>
<feature type="chain" id="PRO_5039633611" description="C-type lectin domain-containing protein" evidence="2">
    <location>
        <begin position="22"/>
        <end position="158"/>
    </location>
</feature>
<dbReference type="PROSITE" id="PS51257">
    <property type="entry name" value="PROKAR_LIPOPROTEIN"/>
    <property type="match status" value="1"/>
</dbReference>
<dbReference type="InterPro" id="IPR018378">
    <property type="entry name" value="C-type_lectin_CS"/>
</dbReference>
<dbReference type="SUPFAM" id="SSF56436">
    <property type="entry name" value="C-type lectin-like"/>
    <property type="match status" value="1"/>
</dbReference>
<evidence type="ECO:0000313" key="4">
    <source>
        <dbReference type="EMBL" id="KAH3713081.1"/>
    </source>
</evidence>
<keyword evidence="1" id="KW-1015">Disulfide bond</keyword>
<proteinExistence type="predicted"/>
<evidence type="ECO:0000256" key="2">
    <source>
        <dbReference type="SAM" id="SignalP"/>
    </source>
</evidence>
<feature type="domain" description="C-type lectin" evidence="3">
    <location>
        <begin position="30"/>
        <end position="147"/>
    </location>
</feature>
<feature type="signal peptide" evidence="2">
    <location>
        <begin position="1"/>
        <end position="21"/>
    </location>
</feature>
<name>A0A9D4HA11_DREPO</name>
<dbReference type="PROSITE" id="PS00615">
    <property type="entry name" value="C_TYPE_LECTIN_1"/>
    <property type="match status" value="1"/>
</dbReference>
<protein>
    <recommendedName>
        <fullName evidence="3">C-type lectin domain-containing protein</fullName>
    </recommendedName>
</protein>
<evidence type="ECO:0000256" key="1">
    <source>
        <dbReference type="ARBA" id="ARBA00023157"/>
    </source>
</evidence>
<dbReference type="InterPro" id="IPR050111">
    <property type="entry name" value="C-type_lectin/snaclec_domain"/>
</dbReference>
<reference evidence="4" key="1">
    <citation type="journal article" date="2019" name="bioRxiv">
        <title>The Genome of the Zebra Mussel, Dreissena polymorpha: A Resource for Invasive Species Research.</title>
        <authorList>
            <person name="McCartney M.A."/>
            <person name="Auch B."/>
            <person name="Kono T."/>
            <person name="Mallez S."/>
            <person name="Zhang Y."/>
            <person name="Obille A."/>
            <person name="Becker A."/>
            <person name="Abrahante J.E."/>
            <person name="Garbe J."/>
            <person name="Badalamenti J.P."/>
            <person name="Herman A."/>
            <person name="Mangelson H."/>
            <person name="Liachko I."/>
            <person name="Sullivan S."/>
            <person name="Sone E.D."/>
            <person name="Koren S."/>
            <person name="Silverstein K.A.T."/>
            <person name="Beckman K.B."/>
            <person name="Gohl D.M."/>
        </authorList>
    </citation>
    <scope>NUCLEOTIDE SEQUENCE</scope>
    <source>
        <strain evidence="4">Duluth1</strain>
        <tissue evidence="4">Whole animal</tissue>
    </source>
</reference>
<keyword evidence="5" id="KW-1185">Reference proteome</keyword>
<evidence type="ECO:0000259" key="3">
    <source>
        <dbReference type="PROSITE" id="PS50041"/>
    </source>
</evidence>
<gene>
    <name evidence="4" type="ORF">DPMN_072848</name>
</gene>
<dbReference type="Gene3D" id="3.10.100.10">
    <property type="entry name" value="Mannose-Binding Protein A, subunit A"/>
    <property type="match status" value="1"/>
</dbReference>
<dbReference type="PROSITE" id="PS50041">
    <property type="entry name" value="C_TYPE_LECTIN_2"/>
    <property type="match status" value="1"/>
</dbReference>
<keyword evidence="2" id="KW-0732">Signal</keyword>
<dbReference type="AlphaFoldDB" id="A0A9D4HA11"/>
<organism evidence="4 5">
    <name type="scientific">Dreissena polymorpha</name>
    <name type="common">Zebra mussel</name>
    <name type="synonym">Mytilus polymorpha</name>
    <dbReference type="NCBI Taxonomy" id="45954"/>
    <lineage>
        <taxon>Eukaryota</taxon>
        <taxon>Metazoa</taxon>
        <taxon>Spiralia</taxon>
        <taxon>Lophotrochozoa</taxon>
        <taxon>Mollusca</taxon>
        <taxon>Bivalvia</taxon>
        <taxon>Autobranchia</taxon>
        <taxon>Heteroconchia</taxon>
        <taxon>Euheterodonta</taxon>
        <taxon>Imparidentia</taxon>
        <taxon>Neoheterodontei</taxon>
        <taxon>Myida</taxon>
        <taxon>Dreissenoidea</taxon>
        <taxon>Dreissenidae</taxon>
        <taxon>Dreissena</taxon>
    </lineage>
</organism>
<dbReference type="InterPro" id="IPR001304">
    <property type="entry name" value="C-type_lectin-like"/>
</dbReference>
<reference evidence="4" key="2">
    <citation type="submission" date="2020-11" db="EMBL/GenBank/DDBJ databases">
        <authorList>
            <person name="McCartney M.A."/>
            <person name="Auch B."/>
            <person name="Kono T."/>
            <person name="Mallez S."/>
            <person name="Becker A."/>
            <person name="Gohl D.M."/>
            <person name="Silverstein K.A.T."/>
            <person name="Koren S."/>
            <person name="Bechman K.B."/>
            <person name="Herman A."/>
            <person name="Abrahante J.E."/>
            <person name="Garbe J."/>
        </authorList>
    </citation>
    <scope>NUCLEOTIDE SEQUENCE</scope>
    <source>
        <strain evidence="4">Duluth1</strain>
        <tissue evidence="4">Whole animal</tissue>
    </source>
</reference>
<dbReference type="PANTHER" id="PTHR22803">
    <property type="entry name" value="MANNOSE, PHOSPHOLIPASE, LECTIN RECEPTOR RELATED"/>
    <property type="match status" value="1"/>
</dbReference>
<dbReference type="Proteomes" id="UP000828390">
    <property type="component" value="Unassembled WGS sequence"/>
</dbReference>